<evidence type="ECO:0000313" key="2">
    <source>
        <dbReference type="Proteomes" id="UP001352852"/>
    </source>
</evidence>
<protein>
    <recommendedName>
        <fullName evidence="3">Secreted protein</fullName>
    </recommendedName>
</protein>
<evidence type="ECO:0000313" key="1">
    <source>
        <dbReference type="EMBL" id="MED6266225.1"/>
    </source>
</evidence>
<proteinExistence type="predicted"/>
<sequence>MVTVMLNHGRVLTVAVTPSILVYCCCSLQGHRDAHQQHALGERQVARAFLHHESKFKENSVLIDNHHKKVQVDYQGRSQQLIVYSNFQYEDVQSTVNILFSANFHQSF</sequence>
<accession>A0ABU7CVE4</accession>
<gene>
    <name evidence="1" type="ORF">CHARACLAT_033683</name>
</gene>
<dbReference type="EMBL" id="JAHUTJ010008018">
    <property type="protein sequence ID" value="MED6266225.1"/>
    <property type="molecule type" value="Genomic_DNA"/>
</dbReference>
<organism evidence="1 2">
    <name type="scientific">Characodon lateralis</name>
    <dbReference type="NCBI Taxonomy" id="208331"/>
    <lineage>
        <taxon>Eukaryota</taxon>
        <taxon>Metazoa</taxon>
        <taxon>Chordata</taxon>
        <taxon>Craniata</taxon>
        <taxon>Vertebrata</taxon>
        <taxon>Euteleostomi</taxon>
        <taxon>Actinopterygii</taxon>
        <taxon>Neopterygii</taxon>
        <taxon>Teleostei</taxon>
        <taxon>Neoteleostei</taxon>
        <taxon>Acanthomorphata</taxon>
        <taxon>Ovalentaria</taxon>
        <taxon>Atherinomorphae</taxon>
        <taxon>Cyprinodontiformes</taxon>
        <taxon>Goodeidae</taxon>
        <taxon>Characodon</taxon>
    </lineage>
</organism>
<reference evidence="1 2" key="1">
    <citation type="submission" date="2021-06" db="EMBL/GenBank/DDBJ databases">
        <authorList>
            <person name="Palmer J.M."/>
        </authorList>
    </citation>
    <scope>NUCLEOTIDE SEQUENCE [LARGE SCALE GENOMIC DNA]</scope>
    <source>
        <strain evidence="1 2">CL_MEX2019</strain>
        <tissue evidence="1">Muscle</tissue>
    </source>
</reference>
<keyword evidence="2" id="KW-1185">Reference proteome</keyword>
<name>A0ABU7CVE4_9TELE</name>
<comment type="caution">
    <text evidence="1">The sequence shown here is derived from an EMBL/GenBank/DDBJ whole genome shotgun (WGS) entry which is preliminary data.</text>
</comment>
<dbReference type="Proteomes" id="UP001352852">
    <property type="component" value="Unassembled WGS sequence"/>
</dbReference>
<evidence type="ECO:0008006" key="3">
    <source>
        <dbReference type="Google" id="ProtNLM"/>
    </source>
</evidence>